<reference evidence="2" key="2">
    <citation type="submission" date="2021-09" db="EMBL/GenBank/DDBJ databases">
        <authorList>
            <person name="Jia N."/>
            <person name="Wang J."/>
            <person name="Shi W."/>
            <person name="Du L."/>
            <person name="Sun Y."/>
            <person name="Zhan W."/>
            <person name="Jiang J."/>
            <person name="Wang Q."/>
            <person name="Zhang B."/>
            <person name="Ji P."/>
            <person name="Sakyi L.B."/>
            <person name="Cui X."/>
            <person name="Yuan T."/>
            <person name="Jiang B."/>
            <person name="Yang W."/>
            <person name="Lam T.T.-Y."/>
            <person name="Chang Q."/>
            <person name="Ding S."/>
            <person name="Wang X."/>
            <person name="Zhu J."/>
            <person name="Ruan X."/>
            <person name="Zhao L."/>
            <person name="Wei J."/>
            <person name="Que T."/>
            <person name="Du C."/>
            <person name="Cheng J."/>
            <person name="Dai P."/>
            <person name="Han X."/>
            <person name="Huang E."/>
            <person name="Gao Y."/>
            <person name="Liu J."/>
            <person name="Shao H."/>
            <person name="Ye R."/>
            <person name="Li L."/>
            <person name="Wei W."/>
            <person name="Wang X."/>
            <person name="Wang C."/>
            <person name="Huo Q."/>
            <person name="Li W."/>
            <person name="Guo W."/>
            <person name="Chen H."/>
            <person name="Chen S."/>
            <person name="Zhou L."/>
            <person name="Zhou L."/>
            <person name="Ni X."/>
            <person name="Tian J."/>
            <person name="Zhou Y."/>
            <person name="Sheng Y."/>
            <person name="Liu T."/>
            <person name="Pan Y."/>
            <person name="Xia L."/>
            <person name="Li J."/>
            <person name="Zhao F."/>
            <person name="Cao W."/>
        </authorList>
    </citation>
    <scope>NUCLEOTIDE SEQUENCE</scope>
    <source>
        <strain evidence="2">Rmic-2018</strain>
        <tissue evidence="2">Larvae</tissue>
    </source>
</reference>
<dbReference type="EMBL" id="JABSTU010000002">
    <property type="protein sequence ID" value="KAH8037785.1"/>
    <property type="molecule type" value="Genomic_DNA"/>
</dbReference>
<dbReference type="PANTHER" id="PTHR33327:SF3">
    <property type="entry name" value="RNA-DIRECTED DNA POLYMERASE"/>
    <property type="match status" value="1"/>
</dbReference>
<reference evidence="2" key="1">
    <citation type="journal article" date="2020" name="Cell">
        <title>Large-Scale Comparative Analyses of Tick Genomes Elucidate Their Genetic Diversity and Vector Capacities.</title>
        <authorList>
            <consortium name="Tick Genome and Microbiome Consortium (TIGMIC)"/>
            <person name="Jia N."/>
            <person name="Wang J."/>
            <person name="Shi W."/>
            <person name="Du L."/>
            <person name="Sun Y."/>
            <person name="Zhan W."/>
            <person name="Jiang J.F."/>
            <person name="Wang Q."/>
            <person name="Zhang B."/>
            <person name="Ji P."/>
            <person name="Bell-Sakyi L."/>
            <person name="Cui X.M."/>
            <person name="Yuan T.T."/>
            <person name="Jiang B.G."/>
            <person name="Yang W.F."/>
            <person name="Lam T.T."/>
            <person name="Chang Q.C."/>
            <person name="Ding S.J."/>
            <person name="Wang X.J."/>
            <person name="Zhu J.G."/>
            <person name="Ruan X.D."/>
            <person name="Zhao L."/>
            <person name="Wei J.T."/>
            <person name="Ye R.Z."/>
            <person name="Que T.C."/>
            <person name="Du C.H."/>
            <person name="Zhou Y.H."/>
            <person name="Cheng J.X."/>
            <person name="Dai P.F."/>
            <person name="Guo W.B."/>
            <person name="Han X.H."/>
            <person name="Huang E.J."/>
            <person name="Li L.F."/>
            <person name="Wei W."/>
            <person name="Gao Y.C."/>
            <person name="Liu J.Z."/>
            <person name="Shao H.Z."/>
            <person name="Wang X."/>
            <person name="Wang C.C."/>
            <person name="Yang T.C."/>
            <person name="Huo Q.B."/>
            <person name="Li W."/>
            <person name="Chen H.Y."/>
            <person name="Chen S.E."/>
            <person name="Zhou L.G."/>
            <person name="Ni X.B."/>
            <person name="Tian J.H."/>
            <person name="Sheng Y."/>
            <person name="Liu T."/>
            <person name="Pan Y.S."/>
            <person name="Xia L.Y."/>
            <person name="Li J."/>
            <person name="Zhao F."/>
            <person name="Cao W.C."/>
        </authorList>
    </citation>
    <scope>NUCLEOTIDE SEQUENCE</scope>
    <source>
        <strain evidence="2">Rmic-2018</strain>
    </source>
</reference>
<keyword evidence="3" id="KW-1185">Reference proteome</keyword>
<dbReference type="VEuPathDB" id="VectorBase:LOC119162275"/>
<dbReference type="AlphaFoldDB" id="A0A9J6ETQ0"/>
<organism evidence="2 3">
    <name type="scientific">Rhipicephalus microplus</name>
    <name type="common">Cattle tick</name>
    <name type="synonym">Boophilus microplus</name>
    <dbReference type="NCBI Taxonomy" id="6941"/>
    <lineage>
        <taxon>Eukaryota</taxon>
        <taxon>Metazoa</taxon>
        <taxon>Ecdysozoa</taxon>
        <taxon>Arthropoda</taxon>
        <taxon>Chelicerata</taxon>
        <taxon>Arachnida</taxon>
        <taxon>Acari</taxon>
        <taxon>Parasitiformes</taxon>
        <taxon>Ixodida</taxon>
        <taxon>Ixodoidea</taxon>
        <taxon>Ixodidae</taxon>
        <taxon>Rhipicephalinae</taxon>
        <taxon>Rhipicephalus</taxon>
        <taxon>Boophilus</taxon>
    </lineage>
</organism>
<dbReference type="InterPro" id="IPR055469">
    <property type="entry name" value="DUF7041"/>
</dbReference>
<comment type="caution">
    <text evidence="2">The sequence shown here is derived from an EMBL/GenBank/DDBJ whole genome shotgun (WGS) entry which is preliminary data.</text>
</comment>
<gene>
    <name evidence="2" type="ORF">HPB51_017285</name>
</gene>
<protein>
    <recommendedName>
        <fullName evidence="1">DUF7041 domain-containing protein</fullName>
    </recommendedName>
</protein>
<evidence type="ECO:0000259" key="1">
    <source>
        <dbReference type="Pfam" id="PF23055"/>
    </source>
</evidence>
<feature type="domain" description="DUF7041" evidence="1">
    <location>
        <begin position="27"/>
        <end position="109"/>
    </location>
</feature>
<dbReference type="PANTHER" id="PTHR33327">
    <property type="entry name" value="ENDONUCLEASE"/>
    <property type="match status" value="1"/>
</dbReference>
<accession>A0A9J6ETQ0</accession>
<sequence length="289" mass="31625">MQSNEAHLNMGATGTTDHDVSAIGLRLPVYWERNPLIWFIQAKSRVVLSGVRTEQRKYHLVVSALSPADTEEVSGLISGPPSTTRYSTLKAALLERTTASQRSRMQQLLSAEELGDRWPSLRLRHMRVLVSGCTTTTDENLLQELLVQRLPAIVRTVLATASMLNLNSLASLADNVLEVPTPSVCDVTPSFNNLSAASQSIVVLLRRDIVTTFTVSLINSANKNGAELRGNGHWSGNLSFGNPPELNSSMHYRNLMLPLHSSTVILMFLAKRVSQSDSEVYVSSASEAV</sequence>
<dbReference type="Proteomes" id="UP000821866">
    <property type="component" value="Chromosome 10"/>
</dbReference>
<dbReference type="Pfam" id="PF23055">
    <property type="entry name" value="DUF7041"/>
    <property type="match status" value="1"/>
</dbReference>
<evidence type="ECO:0000313" key="3">
    <source>
        <dbReference type="Proteomes" id="UP000821866"/>
    </source>
</evidence>
<proteinExistence type="predicted"/>
<evidence type="ECO:0000313" key="2">
    <source>
        <dbReference type="EMBL" id="KAH8037785.1"/>
    </source>
</evidence>
<name>A0A9J6ETQ0_RHIMP</name>